<reference evidence="1" key="2">
    <citation type="journal article" date="2015" name="Data Brief">
        <title>Shoot transcriptome of the giant reed, Arundo donax.</title>
        <authorList>
            <person name="Barrero R.A."/>
            <person name="Guerrero F.D."/>
            <person name="Moolhuijzen P."/>
            <person name="Goolsby J.A."/>
            <person name="Tidwell J."/>
            <person name="Bellgard S.E."/>
            <person name="Bellgard M.I."/>
        </authorList>
    </citation>
    <scope>NUCLEOTIDE SEQUENCE</scope>
    <source>
        <tissue evidence="1">Shoot tissue taken approximately 20 cm above the soil surface</tissue>
    </source>
</reference>
<evidence type="ECO:0000313" key="1">
    <source>
        <dbReference type="EMBL" id="JAD85978.1"/>
    </source>
</evidence>
<reference evidence="1" key="1">
    <citation type="submission" date="2014-09" db="EMBL/GenBank/DDBJ databases">
        <authorList>
            <person name="Magalhaes I.L.F."/>
            <person name="Oliveira U."/>
            <person name="Santos F.R."/>
            <person name="Vidigal T.H.D.A."/>
            <person name="Brescovit A.D."/>
            <person name="Santos A.J."/>
        </authorList>
    </citation>
    <scope>NUCLEOTIDE SEQUENCE</scope>
    <source>
        <tissue evidence="1">Shoot tissue taken approximately 20 cm above the soil surface</tissue>
    </source>
</reference>
<sequence>MLAPKLVNPILLILFKYIISSKYIVAHENTSLCHGLEYPCLCLFGLIFLYRTIYNSKCDEVIFLNYGLTHPIKEK</sequence>
<organism evidence="1">
    <name type="scientific">Arundo donax</name>
    <name type="common">Giant reed</name>
    <name type="synonym">Donax arundinaceus</name>
    <dbReference type="NCBI Taxonomy" id="35708"/>
    <lineage>
        <taxon>Eukaryota</taxon>
        <taxon>Viridiplantae</taxon>
        <taxon>Streptophyta</taxon>
        <taxon>Embryophyta</taxon>
        <taxon>Tracheophyta</taxon>
        <taxon>Spermatophyta</taxon>
        <taxon>Magnoliopsida</taxon>
        <taxon>Liliopsida</taxon>
        <taxon>Poales</taxon>
        <taxon>Poaceae</taxon>
        <taxon>PACMAD clade</taxon>
        <taxon>Arundinoideae</taxon>
        <taxon>Arundineae</taxon>
        <taxon>Arundo</taxon>
    </lineage>
</organism>
<proteinExistence type="predicted"/>
<accession>A0A0A9DH16</accession>
<dbReference type="AlphaFoldDB" id="A0A0A9DH16"/>
<dbReference type="EMBL" id="GBRH01211917">
    <property type="protein sequence ID" value="JAD85978.1"/>
    <property type="molecule type" value="Transcribed_RNA"/>
</dbReference>
<protein>
    <submittedName>
        <fullName evidence="1">Uncharacterized protein</fullName>
    </submittedName>
</protein>
<name>A0A0A9DH16_ARUDO</name>